<dbReference type="Proteomes" id="UP001153269">
    <property type="component" value="Unassembled WGS sequence"/>
</dbReference>
<dbReference type="AlphaFoldDB" id="A0A9N7V3U8"/>
<evidence type="ECO:0000256" key="1">
    <source>
        <dbReference type="SAM" id="SignalP"/>
    </source>
</evidence>
<feature type="signal peptide" evidence="1">
    <location>
        <begin position="1"/>
        <end position="20"/>
    </location>
</feature>
<keyword evidence="3" id="KW-1185">Reference proteome</keyword>
<dbReference type="EMBL" id="CADEAL010003544">
    <property type="protein sequence ID" value="CAB1445055.1"/>
    <property type="molecule type" value="Genomic_DNA"/>
</dbReference>
<name>A0A9N7V3U8_PLEPL</name>
<feature type="chain" id="PRO_5040373921" evidence="1">
    <location>
        <begin position="21"/>
        <end position="112"/>
    </location>
</feature>
<comment type="caution">
    <text evidence="2">The sequence shown here is derived from an EMBL/GenBank/DDBJ whole genome shotgun (WGS) entry which is preliminary data.</text>
</comment>
<proteinExistence type="predicted"/>
<reference evidence="2" key="1">
    <citation type="submission" date="2020-03" db="EMBL/GenBank/DDBJ databases">
        <authorList>
            <person name="Weist P."/>
        </authorList>
    </citation>
    <scope>NUCLEOTIDE SEQUENCE</scope>
</reference>
<evidence type="ECO:0000313" key="2">
    <source>
        <dbReference type="EMBL" id="CAB1445055.1"/>
    </source>
</evidence>
<gene>
    <name evidence="2" type="ORF">PLEPLA_LOCUS32785</name>
</gene>
<accession>A0A9N7V3U8</accession>
<sequence length="112" mass="11713">MTTLLLASALLTGLLGLSAAAPAPPAPAPFHAFCKTQWFFVTPCTDISSTIVEQIQAFSPKPGCDVCRYKLVSVSPQSVTANHTSAVAAQSEDLLFAFSPLMSGGCRVAVRI</sequence>
<protein>
    <submittedName>
        <fullName evidence="2">Uncharacterized protein</fullName>
    </submittedName>
</protein>
<evidence type="ECO:0000313" key="3">
    <source>
        <dbReference type="Proteomes" id="UP001153269"/>
    </source>
</evidence>
<dbReference type="PANTHER" id="PTHR38564">
    <property type="entry name" value="SI:CH73-250A16.5-RELATED"/>
    <property type="match status" value="1"/>
</dbReference>
<organism evidence="2 3">
    <name type="scientific">Pleuronectes platessa</name>
    <name type="common">European plaice</name>
    <dbReference type="NCBI Taxonomy" id="8262"/>
    <lineage>
        <taxon>Eukaryota</taxon>
        <taxon>Metazoa</taxon>
        <taxon>Chordata</taxon>
        <taxon>Craniata</taxon>
        <taxon>Vertebrata</taxon>
        <taxon>Euteleostomi</taxon>
        <taxon>Actinopterygii</taxon>
        <taxon>Neopterygii</taxon>
        <taxon>Teleostei</taxon>
        <taxon>Neoteleostei</taxon>
        <taxon>Acanthomorphata</taxon>
        <taxon>Carangaria</taxon>
        <taxon>Pleuronectiformes</taxon>
        <taxon>Pleuronectoidei</taxon>
        <taxon>Pleuronectidae</taxon>
        <taxon>Pleuronectes</taxon>
    </lineage>
</organism>
<keyword evidence="1" id="KW-0732">Signal</keyword>
<dbReference type="PANTHER" id="PTHR38564:SF2">
    <property type="entry name" value="WU:FC46H12 PRECURSOR"/>
    <property type="match status" value="1"/>
</dbReference>